<dbReference type="AlphaFoldDB" id="A0AAD9JDS4"/>
<evidence type="ECO:0000313" key="3">
    <source>
        <dbReference type="Proteomes" id="UP001208570"/>
    </source>
</evidence>
<dbReference type="CDD" id="cd14473">
    <property type="entry name" value="FERM_B-lobe"/>
    <property type="match status" value="1"/>
</dbReference>
<gene>
    <name evidence="2" type="ORF">LSH36_379g01035</name>
</gene>
<dbReference type="EMBL" id="JAODUP010000379">
    <property type="protein sequence ID" value="KAK2151019.1"/>
    <property type="molecule type" value="Genomic_DNA"/>
</dbReference>
<dbReference type="GO" id="GO:0030036">
    <property type="term" value="P:actin cytoskeleton organization"/>
    <property type="evidence" value="ECO:0007669"/>
    <property type="project" value="TreeGrafter"/>
</dbReference>
<organism evidence="2 3">
    <name type="scientific">Paralvinella palmiformis</name>
    <dbReference type="NCBI Taxonomy" id="53620"/>
    <lineage>
        <taxon>Eukaryota</taxon>
        <taxon>Metazoa</taxon>
        <taxon>Spiralia</taxon>
        <taxon>Lophotrochozoa</taxon>
        <taxon>Annelida</taxon>
        <taxon>Polychaeta</taxon>
        <taxon>Sedentaria</taxon>
        <taxon>Canalipalpata</taxon>
        <taxon>Terebellida</taxon>
        <taxon>Terebelliformia</taxon>
        <taxon>Alvinellidae</taxon>
        <taxon>Paralvinella</taxon>
    </lineage>
</organism>
<comment type="caution">
    <text evidence="2">The sequence shown here is derived from an EMBL/GenBank/DDBJ whole genome shotgun (WGS) entry which is preliminary data.</text>
</comment>
<feature type="domain" description="FERM central" evidence="1">
    <location>
        <begin position="39"/>
        <end position="102"/>
    </location>
</feature>
<dbReference type="GO" id="GO:0005178">
    <property type="term" value="F:integrin binding"/>
    <property type="evidence" value="ECO:0007669"/>
    <property type="project" value="TreeGrafter"/>
</dbReference>
<dbReference type="SUPFAM" id="SSF47031">
    <property type="entry name" value="Second domain of FERM"/>
    <property type="match status" value="1"/>
</dbReference>
<evidence type="ECO:0000313" key="2">
    <source>
        <dbReference type="EMBL" id="KAK2151019.1"/>
    </source>
</evidence>
<dbReference type="GO" id="GO:0005737">
    <property type="term" value="C:cytoplasm"/>
    <property type="evidence" value="ECO:0007669"/>
    <property type="project" value="TreeGrafter"/>
</dbReference>
<dbReference type="InterPro" id="IPR035963">
    <property type="entry name" value="FERM_2"/>
</dbReference>
<reference evidence="2" key="1">
    <citation type="journal article" date="2023" name="Mol. Biol. Evol.">
        <title>Third-Generation Sequencing Reveals the Adaptive Role of the Epigenome in Three Deep-Sea Polychaetes.</title>
        <authorList>
            <person name="Perez M."/>
            <person name="Aroh O."/>
            <person name="Sun Y."/>
            <person name="Lan Y."/>
            <person name="Juniper S.K."/>
            <person name="Young C.R."/>
            <person name="Angers B."/>
            <person name="Qian P.Y."/>
        </authorList>
    </citation>
    <scope>NUCLEOTIDE SEQUENCE</scope>
    <source>
        <strain evidence="2">P08H-3</strain>
    </source>
</reference>
<dbReference type="GO" id="GO:0005925">
    <property type="term" value="C:focal adhesion"/>
    <property type="evidence" value="ECO:0007669"/>
    <property type="project" value="TreeGrafter"/>
</dbReference>
<keyword evidence="3" id="KW-1185">Reference proteome</keyword>
<sequence length="158" mass="17210">MSRIIGKDCPLTIRASQLPLPYLSYNIDLMLKTDWTLTRDAILKGAHPISQERAVEFGGIQCQIQFGDHAETKHKTGFLDLKEFLPKEYIKVKGLEKKIYQHLASPEIGQAGGYGVPARGTDGFGTPCARDGAVSASPARLGGRSKIDLASSDRPTLL</sequence>
<dbReference type="GO" id="GO:0005886">
    <property type="term" value="C:plasma membrane"/>
    <property type="evidence" value="ECO:0007669"/>
    <property type="project" value="TreeGrafter"/>
</dbReference>
<protein>
    <recommendedName>
        <fullName evidence="1">FERM central domain-containing protein</fullName>
    </recommendedName>
</protein>
<name>A0AAD9JDS4_9ANNE</name>
<dbReference type="InterPro" id="IPR014352">
    <property type="entry name" value="FERM/acyl-CoA-bd_prot_sf"/>
</dbReference>
<dbReference type="InterPro" id="IPR019748">
    <property type="entry name" value="FERM_central"/>
</dbReference>
<dbReference type="Pfam" id="PF00373">
    <property type="entry name" value="FERM_M"/>
    <property type="match status" value="1"/>
</dbReference>
<dbReference type="PANTHER" id="PTHR19981">
    <property type="entry name" value="TALIN"/>
    <property type="match status" value="1"/>
</dbReference>
<dbReference type="Gene3D" id="1.20.80.10">
    <property type="match status" value="1"/>
</dbReference>
<dbReference type="GO" id="GO:0098609">
    <property type="term" value="P:cell-cell adhesion"/>
    <property type="evidence" value="ECO:0007669"/>
    <property type="project" value="TreeGrafter"/>
</dbReference>
<accession>A0AAD9JDS4</accession>
<evidence type="ECO:0000259" key="1">
    <source>
        <dbReference type="Pfam" id="PF00373"/>
    </source>
</evidence>
<dbReference type="Proteomes" id="UP001208570">
    <property type="component" value="Unassembled WGS sequence"/>
</dbReference>
<dbReference type="PANTHER" id="PTHR19981:SF1">
    <property type="entry name" value="RHEA, ISOFORM B"/>
    <property type="match status" value="1"/>
</dbReference>
<proteinExistence type="predicted"/>